<dbReference type="Proteomes" id="UP000663699">
    <property type="component" value="Chromosome 16"/>
</dbReference>
<dbReference type="Gene3D" id="3.40.50.300">
    <property type="entry name" value="P-loop containing nucleotide triphosphate hydrolases"/>
    <property type="match status" value="1"/>
</dbReference>
<evidence type="ECO:0000259" key="10">
    <source>
        <dbReference type="PROSITE" id="PS51192"/>
    </source>
</evidence>
<feature type="domain" description="Helicase C-terminal" evidence="11">
    <location>
        <begin position="964"/>
        <end position="1111"/>
    </location>
</feature>
<dbReference type="GO" id="GO:0140658">
    <property type="term" value="F:ATP-dependent chromatin remodeler activity"/>
    <property type="evidence" value="ECO:0007669"/>
    <property type="project" value="TreeGrafter"/>
</dbReference>
<evidence type="ECO:0000256" key="1">
    <source>
        <dbReference type="ARBA" id="ARBA00004123"/>
    </source>
</evidence>
<keyword evidence="4" id="KW-0863">Zinc-finger</keyword>
<evidence type="ECO:0000256" key="7">
    <source>
        <dbReference type="ARBA" id="ARBA00022840"/>
    </source>
</evidence>
<evidence type="ECO:0000256" key="6">
    <source>
        <dbReference type="ARBA" id="ARBA00022833"/>
    </source>
</evidence>
<dbReference type="InterPro" id="IPR011011">
    <property type="entry name" value="Znf_FYVE_PHD"/>
</dbReference>
<accession>A0A899G6N2</accession>
<dbReference type="SMART" id="SM00249">
    <property type="entry name" value="PHD"/>
    <property type="match status" value="2"/>
</dbReference>
<evidence type="ECO:0000259" key="11">
    <source>
        <dbReference type="PROSITE" id="PS51194"/>
    </source>
</evidence>
<protein>
    <recommendedName>
        <fullName evidence="14">Chromatin remodeling factor mit1</fullName>
    </recommendedName>
</protein>
<dbReference type="EMBL" id="CP054547">
    <property type="protein sequence ID" value="QSL67069.1"/>
    <property type="molecule type" value="Genomic_DNA"/>
</dbReference>
<dbReference type="InterPro" id="IPR001650">
    <property type="entry name" value="Helicase_C-like"/>
</dbReference>
<dbReference type="InterPro" id="IPR000330">
    <property type="entry name" value="SNF2_N"/>
</dbReference>
<feature type="region of interest" description="Disordered" evidence="9">
    <location>
        <begin position="1306"/>
        <end position="1332"/>
    </location>
</feature>
<keyword evidence="3" id="KW-0547">Nucleotide-binding</keyword>
<keyword evidence="2" id="KW-0479">Metal-binding</keyword>
<comment type="subcellular location">
    <subcellularLocation>
        <location evidence="1">Nucleus</location>
    </subcellularLocation>
</comment>
<dbReference type="PANTHER" id="PTHR45623">
    <property type="entry name" value="CHROMODOMAIN-HELICASE-DNA-BINDING PROTEIN 3-RELATED-RELATED"/>
    <property type="match status" value="1"/>
</dbReference>
<evidence type="ECO:0000256" key="4">
    <source>
        <dbReference type="ARBA" id="ARBA00022771"/>
    </source>
</evidence>
<keyword evidence="13" id="KW-1185">Reference proteome</keyword>
<dbReference type="SUPFAM" id="SSF54160">
    <property type="entry name" value="Chromo domain-like"/>
    <property type="match status" value="2"/>
</dbReference>
<dbReference type="PROSITE" id="PS51192">
    <property type="entry name" value="HELICASE_ATP_BIND_1"/>
    <property type="match status" value="1"/>
</dbReference>
<dbReference type="GO" id="GO:0005524">
    <property type="term" value="F:ATP binding"/>
    <property type="evidence" value="ECO:0007669"/>
    <property type="project" value="UniProtKB-KW"/>
</dbReference>
<dbReference type="GO" id="GO:0003682">
    <property type="term" value="F:chromatin binding"/>
    <property type="evidence" value="ECO:0007669"/>
    <property type="project" value="TreeGrafter"/>
</dbReference>
<keyword evidence="7" id="KW-0067">ATP-binding</keyword>
<dbReference type="InterPro" id="IPR049730">
    <property type="entry name" value="SNF2/RAD54-like_C"/>
</dbReference>
<keyword evidence="8" id="KW-0539">Nucleus</keyword>
<dbReference type="InterPro" id="IPR041684">
    <property type="entry name" value="Znf-PHD-like"/>
</dbReference>
<dbReference type="Pfam" id="PF00176">
    <property type="entry name" value="SNF2-rel_dom"/>
    <property type="match status" value="1"/>
</dbReference>
<dbReference type="SUPFAM" id="SSF57903">
    <property type="entry name" value="FYVE/PHD zinc finger"/>
    <property type="match status" value="1"/>
</dbReference>
<dbReference type="Pfam" id="PF15446">
    <property type="entry name" value="zf-PHD-like"/>
    <property type="match status" value="1"/>
</dbReference>
<evidence type="ECO:0000313" key="12">
    <source>
        <dbReference type="EMBL" id="QSL67069.1"/>
    </source>
</evidence>
<dbReference type="GO" id="GO:0010468">
    <property type="term" value="P:regulation of gene expression"/>
    <property type="evidence" value="ECO:0007669"/>
    <property type="project" value="UniProtKB-ARBA"/>
</dbReference>
<dbReference type="GO" id="GO:0000785">
    <property type="term" value="C:chromatin"/>
    <property type="evidence" value="ECO:0007669"/>
    <property type="project" value="TreeGrafter"/>
</dbReference>
<evidence type="ECO:0000256" key="5">
    <source>
        <dbReference type="ARBA" id="ARBA00022801"/>
    </source>
</evidence>
<dbReference type="InterPro" id="IPR055565">
    <property type="entry name" value="DUF7141"/>
</dbReference>
<feature type="compositionally biased region" description="Basic residues" evidence="9">
    <location>
        <begin position="1319"/>
        <end position="1329"/>
    </location>
</feature>
<dbReference type="InterPro" id="IPR014001">
    <property type="entry name" value="Helicase_ATP-bd"/>
</dbReference>
<dbReference type="Gene3D" id="3.40.50.10810">
    <property type="entry name" value="Tandem AAA-ATPase domain"/>
    <property type="match status" value="2"/>
</dbReference>
<dbReference type="PANTHER" id="PTHR45623:SF17">
    <property type="entry name" value="CHROMODOMAIN-HELICASE-DNA-BINDING PROTEIN 3-RELATED"/>
    <property type="match status" value="1"/>
</dbReference>
<dbReference type="GO" id="GO:0008270">
    <property type="term" value="F:zinc ion binding"/>
    <property type="evidence" value="ECO:0007669"/>
    <property type="project" value="UniProtKB-KW"/>
</dbReference>
<dbReference type="CDD" id="cd17919">
    <property type="entry name" value="DEXHc_Snf"/>
    <property type="match status" value="1"/>
</dbReference>
<dbReference type="GO" id="GO:0042393">
    <property type="term" value="F:histone binding"/>
    <property type="evidence" value="ECO:0007669"/>
    <property type="project" value="TreeGrafter"/>
</dbReference>
<dbReference type="SUPFAM" id="SSF52540">
    <property type="entry name" value="P-loop containing nucleoside triphosphate hydrolases"/>
    <property type="match status" value="2"/>
</dbReference>
<evidence type="ECO:0000256" key="8">
    <source>
        <dbReference type="ARBA" id="ARBA00023242"/>
    </source>
</evidence>
<dbReference type="SMART" id="SM00490">
    <property type="entry name" value="HELICc"/>
    <property type="match status" value="1"/>
</dbReference>
<reference evidence="12" key="1">
    <citation type="submission" date="2020-06" db="EMBL/GenBank/DDBJ databases">
        <title>Genomes of multiple members of Pneumocystis genus reveal paths to human pathogen Pneumocystis jirovecii.</title>
        <authorList>
            <person name="Cisse O.H."/>
            <person name="Ma L."/>
            <person name="Dekker J."/>
            <person name="Khil P."/>
            <person name="Jo J."/>
            <person name="Brenchley J."/>
            <person name="Blair R."/>
            <person name="Pahar B."/>
            <person name="Chabe M."/>
            <person name="Van Rompay K.A."/>
            <person name="Keesler R."/>
            <person name="Sukura A."/>
            <person name="Hirsch V."/>
            <person name="Kutty G."/>
            <person name="Liu Y."/>
            <person name="Peng L."/>
            <person name="Chen J."/>
            <person name="Song J."/>
            <person name="Weissenbacher-Lang C."/>
            <person name="Xu J."/>
            <person name="Upham N.S."/>
            <person name="Stajich J.E."/>
            <person name="Cuomo C.A."/>
            <person name="Cushion M.T."/>
            <person name="Kovacs J.A."/>
        </authorList>
    </citation>
    <scope>NUCLEOTIDE SEQUENCE</scope>
    <source>
        <strain evidence="12">2A</strain>
    </source>
</reference>
<dbReference type="GO" id="GO:0003677">
    <property type="term" value="F:DNA binding"/>
    <property type="evidence" value="ECO:0007669"/>
    <property type="project" value="TreeGrafter"/>
</dbReference>
<dbReference type="InterPro" id="IPR016197">
    <property type="entry name" value="Chromo-like_dom_sf"/>
</dbReference>
<evidence type="ECO:0000256" key="3">
    <source>
        <dbReference type="ARBA" id="ARBA00022741"/>
    </source>
</evidence>
<dbReference type="PROSITE" id="PS51194">
    <property type="entry name" value="HELICASE_CTER"/>
    <property type="match status" value="1"/>
</dbReference>
<name>A0A899G6N2_9ASCO</name>
<dbReference type="InterPro" id="IPR056616">
    <property type="entry name" value="Chromo_MIT1"/>
</dbReference>
<dbReference type="OrthoDB" id="5857104at2759"/>
<dbReference type="GO" id="GO:0032991">
    <property type="term" value="C:protein-containing complex"/>
    <property type="evidence" value="ECO:0007669"/>
    <property type="project" value="UniProtKB-ARBA"/>
</dbReference>
<evidence type="ECO:0000256" key="2">
    <source>
        <dbReference type="ARBA" id="ARBA00022723"/>
    </source>
</evidence>
<dbReference type="Pfam" id="PF00271">
    <property type="entry name" value="Helicase_C"/>
    <property type="match status" value="1"/>
</dbReference>
<dbReference type="InterPro" id="IPR027417">
    <property type="entry name" value="P-loop_NTPase"/>
</dbReference>
<gene>
    <name evidence="12" type="ORF">MERGE_001456</name>
</gene>
<keyword evidence="6" id="KW-0862">Zinc</keyword>
<dbReference type="GO" id="GO:0005634">
    <property type="term" value="C:nucleus"/>
    <property type="evidence" value="ECO:0007669"/>
    <property type="project" value="UniProtKB-SubCell"/>
</dbReference>
<proteinExistence type="predicted"/>
<keyword evidence="5" id="KW-0378">Hydrolase</keyword>
<dbReference type="Pfam" id="PF23614">
    <property type="entry name" value="DUF7141"/>
    <property type="match status" value="1"/>
</dbReference>
<dbReference type="CDD" id="cd18793">
    <property type="entry name" value="SF2_C_SNF"/>
    <property type="match status" value="1"/>
</dbReference>
<dbReference type="InterPro" id="IPR038718">
    <property type="entry name" value="SNF2-like_sf"/>
</dbReference>
<evidence type="ECO:0000256" key="9">
    <source>
        <dbReference type="SAM" id="MobiDB-lite"/>
    </source>
</evidence>
<dbReference type="CDD" id="cd15489">
    <property type="entry name" value="PHD_SF"/>
    <property type="match status" value="1"/>
</dbReference>
<dbReference type="Gene3D" id="2.40.50.40">
    <property type="match status" value="2"/>
</dbReference>
<dbReference type="GO" id="GO:0016887">
    <property type="term" value="F:ATP hydrolysis activity"/>
    <property type="evidence" value="ECO:0007669"/>
    <property type="project" value="TreeGrafter"/>
</dbReference>
<dbReference type="Pfam" id="PF23615">
    <property type="entry name" value="Chromo_MIT1"/>
    <property type="match status" value="1"/>
</dbReference>
<dbReference type="SMART" id="SM00487">
    <property type="entry name" value="DEXDc"/>
    <property type="match status" value="1"/>
</dbReference>
<feature type="domain" description="Helicase ATP-binding" evidence="10">
    <location>
        <begin position="687"/>
        <end position="879"/>
    </location>
</feature>
<dbReference type="InterPro" id="IPR001965">
    <property type="entry name" value="Znf_PHD"/>
</dbReference>
<evidence type="ECO:0000313" key="13">
    <source>
        <dbReference type="Proteomes" id="UP000663699"/>
    </source>
</evidence>
<sequence>MKSESVKLLKNLTSYDQKEEIVNLSLTKEDGFEKEELIVRKNNSPLYKNQHFCNFKNEFLEEPSNIENINNFRDNYNYKSRVHQSLYKISKFSIIIISRVIKKENLYYEPSEHTVKHIIEKVNTNLRETQEYIVLFEGGYKAKVSSDQIVKYDQGNIALQNYNENISSLINEDTMDNGFLKEYDYSSDDIPSIGKGWSPEIFCRDKFSISSEKVLSNDIFQDSEDDDIFASSKWKNIGLGEIIFSRAKTSISYEPENSSKTKKEYKKRTCEFQIRRSNRVKEGSVNYKEDKYESSSEDLSSEKYTDEPPDIFLKILKKDKKKPEITFFPVFNDFMDFHKPFCERCGGNKDLIPCQGCCITYHQDCMGSRTNKVVVLTLIGDSEHIFQCYYCMEMKKSFKLRNRCYICGKVGENCIKFNVSQENFIHNDFHEFKKEDQQNTEFIINNSKGLLWRCSKCHRACHFYHLPRQFYKDEESKISQFDDYIKKWTCDECIKYPYYIDKILGWRISSDSKPINIIVGECNIECTEWYREYLVKFKSQSYLRATWVPGLWLSGVSKIKNYFDLRENISIQNIEDVIPEDYCTIEIVFDIRYKDNLFRSQKIFKNKEEEIEAIDTVDEVLCKWKGLEYNDVTWEKVPENNSPRWEAFKNAYIQFVESHYIHSLEQPKYIQGGELMEYQKEGLNWLYYMCQMGRSVILADEMGLGKTIQIISLCSVLFYEWGKWPFLIVAPNSTISNWKREFSKWSPRLHVVSYHGEKIQRDIIRQYRLFHHQSRDLKCHVVLTSYHTIITDSTLSNFDWECLIVDEGQRLKNEHSLLFKKFLDPEKFDTTKLSFEYSDMTSEKVTQMHDILRPLLLRRTKSDVLKSLPQKLEIILPVTMSPLQKSLYKLILSKNAKLLISIMSKSAAERPLTNYNNTALSNILLQLRKVLSHPYVYSPNVEEKTSNEELEYERMVKASAKLEFLSKLFPKLKKRGRRVLVFSQFTLTLDILEDWLNYIGYKSERIDGTTPTCDRQRRIDQFNAKDSESFCFLLSTRAGGVGINLASADTIIIYDIDFNPHQDIQAISRSYRIAEEKILEGARRKMVLDHLIIESLDEKSETTIDYQTILSFGAKSLFDDQNNDQEIYYNDSEIEGLLAQSEKDVSKEVNKNSSDSFSFAKVWEYSMMNKPNENSEDNVKSEIADIDFWDKIVNENKSMENISDNSNMEIGMRGRKRKKINYSLDTSSIKSQKFKKKIEGILNSSDTEFYENIDYSSNNENNHANKHDYLRNVISRDGSCLRTINTQVKLNTNITTEAMSDMHNDLKSPKHLTNGLKNNKQKHKKKRPKSITNLNIIIDIPRDLTKKNFSQE</sequence>
<evidence type="ECO:0008006" key="14">
    <source>
        <dbReference type="Google" id="ProtNLM"/>
    </source>
</evidence>
<organism evidence="12 13">
    <name type="scientific">Pneumocystis wakefieldiae</name>
    <dbReference type="NCBI Taxonomy" id="38082"/>
    <lineage>
        <taxon>Eukaryota</taxon>
        <taxon>Fungi</taxon>
        <taxon>Dikarya</taxon>
        <taxon>Ascomycota</taxon>
        <taxon>Taphrinomycotina</taxon>
        <taxon>Pneumocystomycetes</taxon>
        <taxon>Pneumocystaceae</taxon>
        <taxon>Pneumocystis</taxon>
    </lineage>
</organism>